<comment type="caution">
    <text evidence="3">The sequence shown here is derived from an EMBL/GenBank/DDBJ whole genome shotgun (WGS) entry which is preliminary data.</text>
</comment>
<comment type="similarity">
    <text evidence="1">Belongs to the LytR/CpsA/Psr (LCP) family.</text>
</comment>
<proteinExistence type="inferred from homology"/>
<evidence type="ECO:0000313" key="3">
    <source>
        <dbReference type="EMBL" id="GGO92542.1"/>
    </source>
</evidence>
<dbReference type="Proteomes" id="UP000655410">
    <property type="component" value="Unassembled WGS sequence"/>
</dbReference>
<reference evidence="4" key="1">
    <citation type="journal article" date="2019" name="Int. J. Syst. Evol. Microbiol.">
        <title>The Global Catalogue of Microorganisms (GCM) 10K type strain sequencing project: providing services to taxonomists for standard genome sequencing and annotation.</title>
        <authorList>
            <consortium name="The Broad Institute Genomics Platform"/>
            <consortium name="The Broad Institute Genome Sequencing Center for Infectious Disease"/>
            <person name="Wu L."/>
            <person name="Ma J."/>
        </authorList>
    </citation>
    <scope>NUCLEOTIDE SEQUENCE [LARGE SCALE GENOMIC DNA]</scope>
    <source>
        <strain evidence="4">CGMCC 4.7371</strain>
    </source>
</reference>
<feature type="domain" description="Cell envelope-related transcriptional attenuator" evidence="2">
    <location>
        <begin position="89"/>
        <end position="220"/>
    </location>
</feature>
<accession>A0ABQ2NDJ1</accession>
<dbReference type="Pfam" id="PF03816">
    <property type="entry name" value="LytR_cpsA_psr"/>
    <property type="match status" value="1"/>
</dbReference>
<dbReference type="Gene3D" id="3.40.630.190">
    <property type="entry name" value="LCP protein"/>
    <property type="match status" value="1"/>
</dbReference>
<protein>
    <submittedName>
        <fullName evidence="3">Transcriptional regulator</fullName>
    </submittedName>
</protein>
<dbReference type="PANTHER" id="PTHR33392">
    <property type="entry name" value="POLYISOPRENYL-TEICHOIC ACID--PEPTIDOGLYCAN TEICHOIC ACID TRANSFERASE TAGU"/>
    <property type="match status" value="1"/>
</dbReference>
<dbReference type="InterPro" id="IPR050922">
    <property type="entry name" value="LytR/CpsA/Psr_CW_biosynth"/>
</dbReference>
<evidence type="ECO:0000259" key="2">
    <source>
        <dbReference type="Pfam" id="PF03816"/>
    </source>
</evidence>
<evidence type="ECO:0000313" key="4">
    <source>
        <dbReference type="Proteomes" id="UP000655410"/>
    </source>
</evidence>
<dbReference type="EMBL" id="BMNI01000008">
    <property type="protein sequence ID" value="GGO92542.1"/>
    <property type="molecule type" value="Genomic_DNA"/>
</dbReference>
<dbReference type="PANTHER" id="PTHR33392:SF6">
    <property type="entry name" value="POLYISOPRENYL-TEICHOIC ACID--PEPTIDOGLYCAN TEICHOIC ACID TRANSFERASE TAGU"/>
    <property type="match status" value="1"/>
</dbReference>
<gene>
    <name evidence="3" type="ORF">GCM10011584_29190</name>
</gene>
<dbReference type="NCBIfam" id="TIGR00350">
    <property type="entry name" value="lytR_cpsA_psr"/>
    <property type="match status" value="1"/>
</dbReference>
<name>A0ABQ2NDJ1_9ACTN</name>
<dbReference type="InterPro" id="IPR004474">
    <property type="entry name" value="LytR_CpsA_psr"/>
</dbReference>
<sequence length="325" mass="34967">MSFLRRHKALSVLGGLLATLLLVTAGWVVYLDRQVAGIDRFGAGIDRPNRPVRAEGEALNILLIGADDGHGADVRDMLASGQWTPGVMRSDTMMVWHLSADRKTSQLVSFPRDSWVPIPGHDTQKLNAAFSFGGPALLAETLEENFDVFIDHVAIVDFEGFKAVTNALGGVTVTVDGVEQTVKGNEALDYVRARKTLPGGDFDRIRRQQNFLRAIVAKLKSNGTLLNPIKLTRLVRNLSDLVAVDDNLTSGVIRDLAIDIARSRGGQVQYVTAPHDGTAMVGAASTVSLDIAQTTALFDAIESDDFAAYKAEYGVDALPAPGDVN</sequence>
<organism evidence="3 4">
    <name type="scientific">Nocardioides phosphati</name>
    <dbReference type="NCBI Taxonomy" id="1867775"/>
    <lineage>
        <taxon>Bacteria</taxon>
        <taxon>Bacillati</taxon>
        <taxon>Actinomycetota</taxon>
        <taxon>Actinomycetes</taxon>
        <taxon>Propionibacteriales</taxon>
        <taxon>Nocardioidaceae</taxon>
        <taxon>Nocardioides</taxon>
    </lineage>
</organism>
<keyword evidence="4" id="KW-1185">Reference proteome</keyword>
<dbReference type="RefSeq" id="WP_188784747.1">
    <property type="nucleotide sequence ID" value="NZ_BMNI01000008.1"/>
</dbReference>
<evidence type="ECO:0000256" key="1">
    <source>
        <dbReference type="ARBA" id="ARBA00006068"/>
    </source>
</evidence>